<dbReference type="AlphaFoldDB" id="A0A9W5TA96"/>
<name>A0A9W5TA96_BABOV</name>
<sequence>MDISSGNIKNETHINDCWTLHKGCLIVTSGSDGGLHQDAARSVKVHHESVGSRVELRITDEVLYGTGRYLTVTGVKGEAVTTVVGKVGIGAFSCRVFCDYFAVTRTNIQVDVVYVFVHEFFTVPDPDLLANHIGNGHLLTQQPVGAVEYGDITVANDVVQSKVGNPTVLVTTPDEFTNVISHLTQSGRRGEHMGPYHEITGLLTE</sequence>
<dbReference type="EMBL" id="BLIY01000014">
    <property type="protein sequence ID" value="GFE54307.1"/>
    <property type="molecule type" value="Genomic_DNA"/>
</dbReference>
<dbReference type="OrthoDB" id="10653560at2759"/>
<proteinExistence type="predicted"/>
<comment type="caution">
    <text evidence="1">The sequence shown here is derived from an EMBL/GenBank/DDBJ whole genome shotgun (WGS) entry which is preliminary data.</text>
</comment>
<evidence type="ECO:0000313" key="2">
    <source>
        <dbReference type="Proteomes" id="UP001057455"/>
    </source>
</evidence>
<keyword evidence="2" id="KW-1185">Reference proteome</keyword>
<evidence type="ECO:0000313" key="1">
    <source>
        <dbReference type="EMBL" id="GFE54307.1"/>
    </source>
</evidence>
<protein>
    <submittedName>
        <fullName evidence="1">Pre translocase subunit, putative</fullName>
    </submittedName>
</protein>
<gene>
    <name evidence="1" type="ORF">BaOVIS_017110</name>
</gene>
<organism evidence="1 2">
    <name type="scientific">Babesia ovis</name>
    <dbReference type="NCBI Taxonomy" id="5869"/>
    <lineage>
        <taxon>Eukaryota</taxon>
        <taxon>Sar</taxon>
        <taxon>Alveolata</taxon>
        <taxon>Apicomplexa</taxon>
        <taxon>Aconoidasida</taxon>
        <taxon>Piroplasmida</taxon>
        <taxon>Babesiidae</taxon>
        <taxon>Babesia</taxon>
    </lineage>
</organism>
<dbReference type="Proteomes" id="UP001057455">
    <property type="component" value="Unassembled WGS sequence"/>
</dbReference>
<reference evidence="1" key="1">
    <citation type="submission" date="2019-12" db="EMBL/GenBank/DDBJ databases">
        <title>Genome sequence of Babesia ovis.</title>
        <authorList>
            <person name="Yamagishi J."/>
            <person name="Sevinc F."/>
            <person name="Xuan X."/>
        </authorList>
    </citation>
    <scope>NUCLEOTIDE SEQUENCE</scope>
    <source>
        <strain evidence="1">Selcuk</strain>
    </source>
</reference>
<accession>A0A9W5TA96</accession>